<gene>
    <name evidence="3" type="ORF">J2X20_005366</name>
</gene>
<dbReference type="SUPFAM" id="SSF88946">
    <property type="entry name" value="Sigma2 domain of RNA polymerase sigma factors"/>
    <property type="match status" value="1"/>
</dbReference>
<keyword evidence="4" id="KW-1185">Reference proteome</keyword>
<dbReference type="InterPro" id="IPR046531">
    <property type="entry name" value="DUF6596"/>
</dbReference>
<organism evidence="3 4">
    <name type="scientific">Roseateles saccharophilus</name>
    <name type="common">Pseudomonas saccharophila</name>
    <dbReference type="NCBI Taxonomy" id="304"/>
    <lineage>
        <taxon>Bacteria</taxon>
        <taxon>Pseudomonadati</taxon>
        <taxon>Pseudomonadota</taxon>
        <taxon>Betaproteobacteria</taxon>
        <taxon>Burkholderiales</taxon>
        <taxon>Sphaerotilaceae</taxon>
        <taxon>Roseateles</taxon>
    </lineage>
</organism>
<name>A0ABU1YVD0_ROSSA</name>
<proteinExistence type="predicted"/>
<dbReference type="InterPro" id="IPR007627">
    <property type="entry name" value="RNA_pol_sigma70_r2"/>
</dbReference>
<reference evidence="3 4" key="1">
    <citation type="submission" date="2023-07" db="EMBL/GenBank/DDBJ databases">
        <title>Sorghum-associated microbial communities from plants grown in Nebraska, USA.</title>
        <authorList>
            <person name="Schachtman D."/>
        </authorList>
    </citation>
    <scope>NUCLEOTIDE SEQUENCE [LARGE SCALE GENOMIC DNA]</scope>
    <source>
        <strain evidence="3 4">BE314</strain>
    </source>
</reference>
<accession>A0ABU1YVD0</accession>
<dbReference type="RefSeq" id="WP_310272251.1">
    <property type="nucleotide sequence ID" value="NZ_JAVDXU010000005.1"/>
</dbReference>
<comment type="caution">
    <text evidence="3">The sequence shown here is derived from an EMBL/GenBank/DDBJ whole genome shotgun (WGS) entry which is preliminary data.</text>
</comment>
<evidence type="ECO:0000259" key="1">
    <source>
        <dbReference type="Pfam" id="PF04542"/>
    </source>
</evidence>
<feature type="domain" description="RNA polymerase sigma-70 region 2" evidence="1">
    <location>
        <begin position="30"/>
        <end position="94"/>
    </location>
</feature>
<dbReference type="Gene3D" id="1.10.1740.10">
    <property type="match status" value="1"/>
</dbReference>
<dbReference type="Proteomes" id="UP001180453">
    <property type="component" value="Unassembled WGS sequence"/>
</dbReference>
<dbReference type="Pfam" id="PF04542">
    <property type="entry name" value="Sigma70_r2"/>
    <property type="match status" value="1"/>
</dbReference>
<feature type="domain" description="DUF6596" evidence="2">
    <location>
        <begin position="194"/>
        <end position="294"/>
    </location>
</feature>
<evidence type="ECO:0000259" key="2">
    <source>
        <dbReference type="Pfam" id="PF20239"/>
    </source>
</evidence>
<protein>
    <submittedName>
        <fullName evidence="3">RNA polymerase sigma-70 factor (ECF subfamily)</fullName>
    </submittedName>
</protein>
<dbReference type="PANTHER" id="PTHR47756:SF2">
    <property type="entry name" value="BLL6612 PROTEIN"/>
    <property type="match status" value="1"/>
</dbReference>
<evidence type="ECO:0000313" key="3">
    <source>
        <dbReference type="EMBL" id="MDR7272683.1"/>
    </source>
</evidence>
<dbReference type="InterPro" id="IPR013325">
    <property type="entry name" value="RNA_pol_sigma_r2"/>
</dbReference>
<dbReference type="Pfam" id="PF20239">
    <property type="entry name" value="DUF6596"/>
    <property type="match status" value="1"/>
</dbReference>
<dbReference type="EMBL" id="JAVDXU010000005">
    <property type="protein sequence ID" value="MDR7272683.1"/>
    <property type="molecule type" value="Genomic_DNA"/>
</dbReference>
<sequence length="422" mass="45760">MPRRPPWNRRSEAGLADLSPAAAAEQAARRSYGRLVAFLAARSRDVAGAEDALADAFETALRRWPVDGIPANPEAWLLTVARRKTIDGLRGRRRDEEAAAWLEWLAELETPSDAHALPDRRLELMFACAHPAIDASARAPLMLQAVLGFDAATIAAAFLVAPAAMSQRLVRAKAKIRQAGIGLQVPQRAELGERLAAVLSAIYAVYADAWTDAAGTDPRRRDLAAEAIWLARLVASLLPQEPEALGLLALMLYSHARRAARRDAQGVYVPLDEQDAALWEHALINEAEGLLHLAASHGRPGRYQLEAAVQSAHLEGRRRGQANWTAIERLYAGLCELTGSPVAALNHAVALSNTAGAAAGLAALDGLHTELGNYQPYWAARAELLGRSGRVAEARQASERAIELESDEAVREFLRRRASAWR</sequence>
<dbReference type="PANTHER" id="PTHR47756">
    <property type="entry name" value="BLL6612 PROTEIN-RELATED"/>
    <property type="match status" value="1"/>
</dbReference>
<evidence type="ECO:0000313" key="4">
    <source>
        <dbReference type="Proteomes" id="UP001180453"/>
    </source>
</evidence>